<dbReference type="GO" id="GO:0005509">
    <property type="term" value="F:calcium ion binding"/>
    <property type="evidence" value="ECO:0007669"/>
    <property type="project" value="InterPro"/>
</dbReference>
<evidence type="ECO:0000313" key="4">
    <source>
        <dbReference type="EMBL" id="CAE7450217.1"/>
    </source>
</evidence>
<evidence type="ECO:0000256" key="1">
    <source>
        <dbReference type="ARBA" id="ARBA00022837"/>
    </source>
</evidence>
<gene>
    <name evidence="4" type="ORF">SNAT2548_LOCUS24615</name>
</gene>
<organism evidence="4 5">
    <name type="scientific">Symbiodinium natans</name>
    <dbReference type="NCBI Taxonomy" id="878477"/>
    <lineage>
        <taxon>Eukaryota</taxon>
        <taxon>Sar</taxon>
        <taxon>Alveolata</taxon>
        <taxon>Dinophyceae</taxon>
        <taxon>Suessiales</taxon>
        <taxon>Symbiodiniaceae</taxon>
        <taxon>Symbiodinium</taxon>
    </lineage>
</organism>
<keyword evidence="1" id="KW-0106">Calcium</keyword>
<dbReference type="AlphaFoldDB" id="A0A812RQX5"/>
<feature type="compositionally biased region" description="Polar residues" evidence="2">
    <location>
        <begin position="43"/>
        <end position="53"/>
    </location>
</feature>
<dbReference type="PROSITE" id="PS50222">
    <property type="entry name" value="EF_HAND_2"/>
    <property type="match status" value="1"/>
</dbReference>
<protein>
    <recommendedName>
        <fullName evidence="3">EF-hand domain-containing protein</fullName>
    </recommendedName>
</protein>
<evidence type="ECO:0000313" key="5">
    <source>
        <dbReference type="Proteomes" id="UP000604046"/>
    </source>
</evidence>
<feature type="compositionally biased region" description="Low complexity" evidence="2">
    <location>
        <begin position="198"/>
        <end position="214"/>
    </location>
</feature>
<reference evidence="4" key="1">
    <citation type="submission" date="2021-02" db="EMBL/GenBank/DDBJ databases">
        <authorList>
            <person name="Dougan E. K."/>
            <person name="Rhodes N."/>
            <person name="Thang M."/>
            <person name="Chan C."/>
        </authorList>
    </citation>
    <scope>NUCLEOTIDE SEQUENCE</scope>
</reference>
<evidence type="ECO:0000259" key="3">
    <source>
        <dbReference type="PROSITE" id="PS50222"/>
    </source>
</evidence>
<dbReference type="OrthoDB" id="417007at2759"/>
<proteinExistence type="predicted"/>
<accession>A0A812RQX5</accession>
<dbReference type="InterPro" id="IPR025533">
    <property type="entry name" value="DUF4419"/>
</dbReference>
<dbReference type="InterPro" id="IPR011992">
    <property type="entry name" value="EF-hand-dom_pair"/>
</dbReference>
<dbReference type="PANTHER" id="PTHR31252:SF11">
    <property type="entry name" value="DUF4419 DOMAIN-CONTAINING PROTEIN"/>
    <property type="match status" value="1"/>
</dbReference>
<feature type="compositionally biased region" description="Basic and acidic residues" evidence="2">
    <location>
        <begin position="119"/>
        <end position="128"/>
    </location>
</feature>
<dbReference type="Pfam" id="PF14388">
    <property type="entry name" value="DUF4419"/>
    <property type="match status" value="1"/>
</dbReference>
<feature type="compositionally biased region" description="Gly residues" evidence="2">
    <location>
        <begin position="1"/>
        <end position="14"/>
    </location>
</feature>
<name>A0A812RQX5_9DINO</name>
<comment type="caution">
    <text evidence="4">The sequence shown here is derived from an EMBL/GenBank/DDBJ whole genome shotgun (WGS) entry which is preliminary data.</text>
</comment>
<dbReference type="Proteomes" id="UP000604046">
    <property type="component" value="Unassembled WGS sequence"/>
</dbReference>
<dbReference type="InterPro" id="IPR018247">
    <property type="entry name" value="EF_Hand_1_Ca_BS"/>
</dbReference>
<sequence>MGWGRGGRGQGQGRGPRLVSPRPTSPRPASPSSSHYFEEAADETTNQDGSDQITRLEKKLADIKEIEERLKRGETPSISQIKKVESKAAVEKELAQLRGHSEDVDTQLAELLKEKAELEAEQAAEKEGAGQSCFLPHVVPEMTSPSSRAKLVPGQPPRSPTRLAPWAKQEKPRSKSPAVTEPAMKAEDLPTPTSKEQSAAPSSTPPRSRATSPRPEGELSLPLPARVQDWQIRQLREDLCFWSEKYASAARVDSAAVVVQLSAEAHAGGAKAELFALMEYDLELEQGTLSRGIVSISGSPKATGKTINDDLSDVDVVFECCDTDASGELDLHEVKFALNAFGLFPSLDYLRDWMGDCQTLDRTAFRNLLDQKRRSAPTSMRRPRTVPYARRGVRMQQLNDLQHTFLSSGWLKSKCDAFNAENKKAIDAGSCFAMDTNLYALNRWVIMPGTSPSVAEPLPPALRRSAGMPDALHESSYSELMNSGGLAVDYFVSHFWGHPFQDTWSALDLWSQQVHWQIGKEPPDMVYWVCLLALNQHQPGGVRAALLQSPCVLVKHTRLKLLCRLLLPYDLPQHCSMPFGVSFSASSKQKKAEEVDGKSVVPVPSLFTDNKSFKAAFGLVSDPRARDAPKKKSEVPIIIQQSGREEKARASPWGLVSTIMEAYNQHHELVLRPDDVWQAILTQFSFYVNAHAEALRDRFVNFEGKMTLVVSMGGTLFTADYAKFAERMVDENIVKNIKDPGMVAWLIPAFTTTTVNDRVVAAVSVMSTLQNYFEYVCCLMCGIPKVTLLGTVEDWVQLRQKVDRLPDFDLEDRRMSQWVAMLAPVLDQFVASASGKADLDFWDKVCCHLGGGSGPSYLSGWVSVFSVFKKDGAWQGDVGVYRGLFDDEKPPGPWPCVDTDCIPAGTLSVPVLVDDNGTQYDTQMVAGVVVSAGQLASDICCDGRGLCPRTDWCIAYTGKPKAEPRGYQHGEIRPSEAVQG</sequence>
<feature type="region of interest" description="Disordered" evidence="2">
    <location>
        <begin position="119"/>
        <end position="222"/>
    </location>
</feature>
<feature type="domain" description="EF-hand" evidence="3">
    <location>
        <begin position="309"/>
        <end position="344"/>
    </location>
</feature>
<dbReference type="InterPro" id="IPR002048">
    <property type="entry name" value="EF_hand_dom"/>
</dbReference>
<dbReference type="EMBL" id="CAJNDS010002364">
    <property type="protein sequence ID" value="CAE7450217.1"/>
    <property type="molecule type" value="Genomic_DNA"/>
</dbReference>
<dbReference type="PROSITE" id="PS00018">
    <property type="entry name" value="EF_HAND_1"/>
    <property type="match status" value="1"/>
</dbReference>
<dbReference type="SUPFAM" id="SSF47473">
    <property type="entry name" value="EF-hand"/>
    <property type="match status" value="1"/>
</dbReference>
<evidence type="ECO:0000256" key="2">
    <source>
        <dbReference type="SAM" id="MobiDB-lite"/>
    </source>
</evidence>
<keyword evidence="5" id="KW-1185">Reference proteome</keyword>
<feature type="region of interest" description="Disordered" evidence="2">
    <location>
        <begin position="1"/>
        <end position="53"/>
    </location>
</feature>
<dbReference type="PANTHER" id="PTHR31252">
    <property type="entry name" value="DUF4419 DOMAIN-CONTAINING PROTEIN"/>
    <property type="match status" value="1"/>
</dbReference>